<name>A0A0K8TU49_CONLV</name>
<keyword evidence="1" id="KW-0732">Signal</keyword>
<evidence type="ECO:0000256" key="1">
    <source>
        <dbReference type="SAM" id="SignalP"/>
    </source>
</evidence>
<feature type="signal peptide" evidence="1">
    <location>
        <begin position="1"/>
        <end position="20"/>
    </location>
</feature>
<dbReference type="AlphaFoldDB" id="A0A0K8TU49"/>
<organism evidence="2">
    <name type="scientific">Conus lenavati</name>
    <name type="common">Cone snail</name>
    <dbReference type="NCBI Taxonomy" id="1519839"/>
    <lineage>
        <taxon>Eukaryota</taxon>
        <taxon>Metazoa</taxon>
        <taxon>Spiralia</taxon>
        <taxon>Lophotrochozoa</taxon>
        <taxon>Mollusca</taxon>
        <taxon>Gastropoda</taxon>
        <taxon>Caenogastropoda</taxon>
        <taxon>Neogastropoda</taxon>
        <taxon>Conoidea</taxon>
        <taxon>Conidae</taxon>
        <taxon>Conus</taxon>
        <taxon>Splinoconus</taxon>
    </lineage>
</organism>
<evidence type="ECO:0000313" key="2">
    <source>
        <dbReference type="EMBL" id="JAI17776.1"/>
    </source>
</evidence>
<dbReference type="EMBL" id="GCVH01000117">
    <property type="protein sequence ID" value="JAI17776.1"/>
    <property type="molecule type" value="Transcribed_RNA"/>
</dbReference>
<protein>
    <submittedName>
        <fullName evidence="2">Conopeptide</fullName>
    </submittedName>
</protein>
<proteinExistence type="predicted"/>
<feature type="non-terminal residue" evidence="2">
    <location>
        <position position="1"/>
    </location>
</feature>
<reference evidence="2" key="1">
    <citation type="submission" date="2015-04" db="EMBL/GenBank/DDBJ databases">
        <authorList>
            <person name="Syromyatnikov M.Y."/>
            <person name="Popov V.N."/>
        </authorList>
    </citation>
    <scope>NUCLEOTIDE SEQUENCE</scope>
    <source>
        <tissue evidence="2">Venom duct</tissue>
    </source>
</reference>
<sequence>KTNSAVFMMVLSVSIVVVFTKESATPLVPCSKPAEFCTTVGGTCGEYYRWGDRNYCFLFCECDVGTSCPTDEAHAIVLRNVTHPLTHYTCQPISEFPVCQVNDTAIVFRGPSLLRLVHCICHGVYDDVEVGKLVCRD</sequence>
<accession>A0A0K8TU49</accession>
<feature type="chain" id="PRO_5005520239" evidence="1">
    <location>
        <begin position="21"/>
        <end position="137"/>
    </location>
</feature>